<dbReference type="InterPro" id="IPR028978">
    <property type="entry name" value="Chorismate_lyase_/UTRA_dom_sf"/>
</dbReference>
<gene>
    <name evidence="1" type="ORF">GCM10007207_02950</name>
</gene>
<protein>
    <submittedName>
        <fullName evidence="1">Uncharacterized protein</fullName>
    </submittedName>
</protein>
<evidence type="ECO:0000313" key="1">
    <source>
        <dbReference type="EMBL" id="GGC21134.1"/>
    </source>
</evidence>
<sequence>MLQQYCQGRFPGLALQAVALPTGPDARPPSEPERFALRKGETLRTRHVSLRCGALVLSDAWNWYVPERLTAEMNKALDNSTEPFGHVVASLHFTRLTLSSETGNLPPGVLLRNRALLLRGGDRLPFSLVEESYLAAGFNHVALPPE</sequence>
<proteinExistence type="predicted"/>
<dbReference type="Gene3D" id="3.40.1410.10">
    <property type="entry name" value="Chorismate lyase-like"/>
    <property type="match status" value="1"/>
</dbReference>
<reference evidence="2" key="1">
    <citation type="journal article" date="2019" name="Int. J. Syst. Evol. Microbiol.">
        <title>The Global Catalogue of Microorganisms (GCM) 10K type strain sequencing project: providing services to taxonomists for standard genome sequencing and annotation.</title>
        <authorList>
            <consortium name="The Broad Institute Genomics Platform"/>
            <consortium name="The Broad Institute Genome Sequencing Center for Infectious Disease"/>
            <person name="Wu L."/>
            <person name="Ma J."/>
        </authorList>
    </citation>
    <scope>NUCLEOTIDE SEQUENCE [LARGE SCALE GENOMIC DNA]</scope>
    <source>
        <strain evidence="2">CCM 7132</strain>
    </source>
</reference>
<name>A0ABQ1LB26_9PROT</name>
<dbReference type="SUPFAM" id="SSF64288">
    <property type="entry name" value="Chorismate lyase-like"/>
    <property type="match status" value="1"/>
</dbReference>
<dbReference type="EMBL" id="BMCH01000001">
    <property type="protein sequence ID" value="GGC21134.1"/>
    <property type="molecule type" value="Genomic_DNA"/>
</dbReference>
<accession>A0ABQ1LB26</accession>
<keyword evidence="2" id="KW-1185">Reference proteome</keyword>
<organism evidence="1 2">
    <name type="scientific">Asaia siamensis</name>
    <dbReference type="NCBI Taxonomy" id="110479"/>
    <lineage>
        <taxon>Bacteria</taxon>
        <taxon>Pseudomonadati</taxon>
        <taxon>Pseudomonadota</taxon>
        <taxon>Alphaproteobacteria</taxon>
        <taxon>Acetobacterales</taxon>
        <taxon>Acetobacteraceae</taxon>
        <taxon>Asaia</taxon>
    </lineage>
</organism>
<dbReference type="Proteomes" id="UP000637769">
    <property type="component" value="Unassembled WGS sequence"/>
</dbReference>
<comment type="caution">
    <text evidence="1">The sequence shown here is derived from an EMBL/GenBank/DDBJ whole genome shotgun (WGS) entry which is preliminary data.</text>
</comment>
<evidence type="ECO:0000313" key="2">
    <source>
        <dbReference type="Proteomes" id="UP000637769"/>
    </source>
</evidence>